<keyword evidence="7" id="KW-0456">Lyase</keyword>
<dbReference type="PANTHER" id="PTHR11455">
    <property type="entry name" value="CRYPTOCHROME"/>
    <property type="match status" value="1"/>
</dbReference>
<dbReference type="Pfam" id="PF03441">
    <property type="entry name" value="FAD_binding_7"/>
    <property type="match status" value="1"/>
</dbReference>
<dbReference type="GO" id="GO:0003904">
    <property type="term" value="F:deoxyribodipyrimidine photo-lyase activity"/>
    <property type="evidence" value="ECO:0007669"/>
    <property type="project" value="UniProtKB-EC"/>
</dbReference>
<evidence type="ECO:0000313" key="7">
    <source>
        <dbReference type="EMBL" id="MDQ0168488.1"/>
    </source>
</evidence>
<organism evidence="7 8">
    <name type="scientific">Caldalkalibacillus horti</name>
    <dbReference type="NCBI Taxonomy" id="77523"/>
    <lineage>
        <taxon>Bacteria</taxon>
        <taxon>Bacillati</taxon>
        <taxon>Bacillota</taxon>
        <taxon>Bacilli</taxon>
        <taxon>Bacillales</taxon>
        <taxon>Bacillaceae</taxon>
        <taxon>Caldalkalibacillus</taxon>
    </lineage>
</organism>
<dbReference type="PRINTS" id="PR00147">
    <property type="entry name" value="DNAPHOTLYASE"/>
</dbReference>
<dbReference type="Gene3D" id="3.40.50.620">
    <property type="entry name" value="HUPs"/>
    <property type="match status" value="1"/>
</dbReference>
<dbReference type="PROSITE" id="PS51645">
    <property type="entry name" value="PHR_CRY_ALPHA_BETA"/>
    <property type="match status" value="1"/>
</dbReference>
<dbReference type="Pfam" id="PF00875">
    <property type="entry name" value="DNA_photolyase"/>
    <property type="match status" value="1"/>
</dbReference>
<dbReference type="EMBL" id="JAUSTY010000034">
    <property type="protein sequence ID" value="MDQ0168488.1"/>
    <property type="molecule type" value="Genomic_DNA"/>
</dbReference>
<evidence type="ECO:0000256" key="2">
    <source>
        <dbReference type="ARBA" id="ARBA00022630"/>
    </source>
</evidence>
<protein>
    <submittedName>
        <fullName evidence="7">Deoxyribodipyrimidine photo-lyase</fullName>
        <ecNumber evidence="7">4.1.99.3</ecNumber>
    </submittedName>
</protein>
<sequence>MGTIAVWFRKDLRFHDQTALAKAILALHEEDQIIGLFHLHPALNQTFSPRHDYFYATLKSFVDDGKELNFPIHFMHGNIFSALDDLLIKTSDLEALYFNYDEVGFGRERDDAVIQHLNSKDIAVFPCLDHHIHSAHDILKADHSHYKVFSSYYKRWSKAEKPKIVQVDIDKLKKHAVHLQRKFADGEQVYQELLSKRITQWEHVGEQQALQRIEEFTTETIDDYHRKRDYPALQATSGISAYLRTGQLSPRTIFYAALDKIQGRADCEGIETFIKELAWRDFYNMIYHYYPKSKNEELIEKYRGLTWNTDDADLFKRWTEGQTGFPIVDAGMRQLNQTGWMHNRVRMIVASFLTKDLLIDWRKGERYFEERLIDYDPASNIGGWQWAASTGTDAVPYFRIFNPTRQSERFDPNGIYIKQYIPELKNVPVKYIHNPITMPDSVQKESSCIIGKDYPKPIVDHRVMREKALELFKESTSNGDA</sequence>
<gene>
    <name evidence="7" type="ORF">J2S11_004450</name>
</gene>
<evidence type="ECO:0000313" key="8">
    <source>
        <dbReference type="Proteomes" id="UP001235840"/>
    </source>
</evidence>
<dbReference type="PROSITE" id="PS00394">
    <property type="entry name" value="DNA_PHOTOLYASES_1_1"/>
    <property type="match status" value="1"/>
</dbReference>
<comment type="similarity">
    <text evidence="5">Belongs to the DNA photolyase family.</text>
</comment>
<dbReference type="InterPro" id="IPR018394">
    <property type="entry name" value="DNA_photolyase_1_CS_C"/>
</dbReference>
<reference evidence="7 8" key="1">
    <citation type="submission" date="2023-07" db="EMBL/GenBank/DDBJ databases">
        <title>Genomic Encyclopedia of Type Strains, Phase IV (KMG-IV): sequencing the most valuable type-strain genomes for metagenomic binning, comparative biology and taxonomic classification.</title>
        <authorList>
            <person name="Goeker M."/>
        </authorList>
    </citation>
    <scope>NUCLEOTIDE SEQUENCE [LARGE SCALE GENOMIC DNA]</scope>
    <source>
        <strain evidence="7 8">DSM 12751</strain>
    </source>
</reference>
<dbReference type="InterPro" id="IPR002081">
    <property type="entry name" value="Cryptochrome/DNA_photolyase_1"/>
</dbReference>
<dbReference type="RefSeq" id="WP_307398252.1">
    <property type="nucleotide sequence ID" value="NZ_BAAADK010000040.1"/>
</dbReference>
<dbReference type="InterPro" id="IPR036134">
    <property type="entry name" value="Crypto/Photolyase_FAD-like_sf"/>
</dbReference>
<dbReference type="InterPro" id="IPR005101">
    <property type="entry name" value="Cryptochr/Photolyase_FAD-bd"/>
</dbReference>
<evidence type="ECO:0000259" key="6">
    <source>
        <dbReference type="PROSITE" id="PS51645"/>
    </source>
</evidence>
<keyword evidence="4 5" id="KW-0157">Chromophore</keyword>
<dbReference type="Proteomes" id="UP001235840">
    <property type="component" value="Unassembled WGS sequence"/>
</dbReference>
<dbReference type="SUPFAM" id="SSF48173">
    <property type="entry name" value="Cryptochrome/photolyase FAD-binding domain"/>
    <property type="match status" value="1"/>
</dbReference>
<accession>A0ABT9W5G7</accession>
<dbReference type="InterPro" id="IPR014729">
    <property type="entry name" value="Rossmann-like_a/b/a_fold"/>
</dbReference>
<evidence type="ECO:0000256" key="3">
    <source>
        <dbReference type="ARBA" id="ARBA00022827"/>
    </source>
</evidence>
<keyword evidence="2 5" id="KW-0285">Flavoprotein</keyword>
<comment type="cofactor">
    <cofactor evidence="1">
        <name>FAD</name>
        <dbReference type="ChEBI" id="CHEBI:57692"/>
    </cofactor>
</comment>
<dbReference type="SUPFAM" id="SSF52425">
    <property type="entry name" value="Cryptochrome/photolyase, N-terminal domain"/>
    <property type="match status" value="1"/>
</dbReference>
<dbReference type="EC" id="4.1.99.3" evidence="7"/>
<dbReference type="PROSITE" id="PS00691">
    <property type="entry name" value="DNA_PHOTOLYASES_1_2"/>
    <property type="match status" value="1"/>
</dbReference>
<dbReference type="PANTHER" id="PTHR11455:SF9">
    <property type="entry name" value="CRYPTOCHROME CIRCADIAN CLOCK 5 ISOFORM X1"/>
    <property type="match status" value="1"/>
</dbReference>
<evidence type="ECO:0000256" key="4">
    <source>
        <dbReference type="ARBA" id="ARBA00022991"/>
    </source>
</evidence>
<dbReference type="Gene3D" id="1.10.579.10">
    <property type="entry name" value="DNA Cyclobutane Dipyrimidine Photolyase, subunit A, domain 3"/>
    <property type="match status" value="1"/>
</dbReference>
<keyword evidence="8" id="KW-1185">Reference proteome</keyword>
<name>A0ABT9W5G7_9BACI</name>
<keyword evidence="3 5" id="KW-0274">FAD</keyword>
<feature type="domain" description="Photolyase/cryptochrome alpha/beta" evidence="6">
    <location>
        <begin position="2"/>
        <end position="132"/>
    </location>
</feature>
<dbReference type="InterPro" id="IPR036155">
    <property type="entry name" value="Crypto/Photolyase_N_sf"/>
</dbReference>
<proteinExistence type="inferred from homology"/>
<evidence type="ECO:0000256" key="1">
    <source>
        <dbReference type="ARBA" id="ARBA00001974"/>
    </source>
</evidence>
<dbReference type="InterPro" id="IPR006050">
    <property type="entry name" value="DNA_photolyase_N"/>
</dbReference>
<evidence type="ECO:0000256" key="5">
    <source>
        <dbReference type="RuleBase" id="RU004182"/>
    </source>
</evidence>
<dbReference type="Gene3D" id="1.25.40.80">
    <property type="match status" value="1"/>
</dbReference>
<comment type="caution">
    <text evidence="7">The sequence shown here is derived from an EMBL/GenBank/DDBJ whole genome shotgun (WGS) entry which is preliminary data.</text>
</comment>